<feature type="region of interest" description="Disordered" evidence="1">
    <location>
        <begin position="98"/>
        <end position="156"/>
    </location>
</feature>
<keyword evidence="3" id="KW-0614">Plasmid</keyword>
<dbReference type="GO" id="GO:0004803">
    <property type="term" value="F:transposase activity"/>
    <property type="evidence" value="ECO:0007669"/>
    <property type="project" value="InterPro"/>
</dbReference>
<evidence type="ECO:0000313" key="3">
    <source>
        <dbReference type="EMBL" id="AIU93910.1"/>
    </source>
</evidence>
<sequence length="156" mass="16372">MGGGVGGRRLHSVRGESVAGGPFPEHSGVSGAKSDAADAHVLADMVRTDSHQLRPVAGDSAEAEAIKVLARAHKTLIFRTHPPDPVAAARAARVLPGRVGGVRRPRCRRYPRAAREGAGPGLDGATDTRSDHRGATGRPPPRHRDQDRSDPGRAAR</sequence>
<dbReference type="GO" id="GO:0003677">
    <property type="term" value="F:DNA binding"/>
    <property type="evidence" value="ECO:0007669"/>
    <property type="project" value="InterPro"/>
</dbReference>
<evidence type="ECO:0000256" key="1">
    <source>
        <dbReference type="SAM" id="MobiDB-lite"/>
    </source>
</evidence>
<geneLocation type="plasmid" evidence="3">
    <name>pNSL1</name>
</geneLocation>
<feature type="compositionally biased region" description="Basic and acidic residues" evidence="1">
    <location>
        <begin position="142"/>
        <end position="156"/>
    </location>
</feature>
<dbReference type="GO" id="GO:0006313">
    <property type="term" value="P:DNA transposition"/>
    <property type="evidence" value="ECO:0007669"/>
    <property type="project" value="InterPro"/>
</dbReference>
<dbReference type="Pfam" id="PF01548">
    <property type="entry name" value="DEDD_Tnp_IS110"/>
    <property type="match status" value="1"/>
</dbReference>
<feature type="compositionally biased region" description="Basic residues" evidence="1">
    <location>
        <begin position="101"/>
        <end position="112"/>
    </location>
</feature>
<accession>A0A097SQX6</accession>
<dbReference type="AlphaFoldDB" id="A0A097SQX6"/>
<dbReference type="InterPro" id="IPR002525">
    <property type="entry name" value="Transp_IS110-like_N"/>
</dbReference>
<dbReference type="EMBL" id="KJ605395">
    <property type="protein sequence ID" value="AIU93910.1"/>
    <property type="molecule type" value="Genomic_DNA"/>
</dbReference>
<proteinExistence type="predicted"/>
<reference evidence="3" key="1">
    <citation type="submission" date="2014-03" db="EMBL/GenBank/DDBJ databases">
        <authorList>
            <person name="Zhang G."/>
            <person name="Zhu L."/>
            <person name="Fang P."/>
        </authorList>
    </citation>
    <scope>NUCLEOTIDE SEQUENCE</scope>
    <source>
        <strain evidence="3">NS1</strain>
        <plasmid evidence="3">pNSL1</plasmid>
    </source>
</reference>
<gene>
    <name evidence="3" type="ORF">LRS1606.476</name>
</gene>
<feature type="region of interest" description="Disordered" evidence="1">
    <location>
        <begin position="1"/>
        <end position="36"/>
    </location>
</feature>
<feature type="domain" description="Transposase IS110-like N-terminal" evidence="2">
    <location>
        <begin position="29"/>
        <end position="77"/>
    </location>
</feature>
<protein>
    <recommendedName>
        <fullName evidence="2">Transposase IS110-like N-terminal domain-containing protein</fullName>
    </recommendedName>
</protein>
<organism evidence="3">
    <name type="scientific">Rhodococcus sp. NS1</name>
    <dbReference type="NCBI Taxonomy" id="402236"/>
    <lineage>
        <taxon>Bacteria</taxon>
        <taxon>Bacillati</taxon>
        <taxon>Actinomycetota</taxon>
        <taxon>Actinomycetes</taxon>
        <taxon>Mycobacteriales</taxon>
        <taxon>Nocardiaceae</taxon>
        <taxon>Rhodococcus</taxon>
    </lineage>
</organism>
<evidence type="ECO:0000259" key="2">
    <source>
        <dbReference type="Pfam" id="PF01548"/>
    </source>
</evidence>
<name>A0A097SQX6_9NOCA</name>